<comment type="cofactor">
    <cofactor evidence="1">
        <name>[4Fe-4S] cluster</name>
        <dbReference type="ChEBI" id="CHEBI:49883"/>
    </cofactor>
</comment>
<name>A0A1X7CT68_9BACT</name>
<evidence type="ECO:0000259" key="6">
    <source>
        <dbReference type="PROSITE" id="PS51918"/>
    </source>
</evidence>
<dbReference type="InterPro" id="IPR025714">
    <property type="entry name" value="Methyltranfer_dom"/>
</dbReference>
<gene>
    <name evidence="7" type="ORF">SAMN06295933_1227</name>
</gene>
<evidence type="ECO:0000256" key="1">
    <source>
        <dbReference type="ARBA" id="ARBA00001966"/>
    </source>
</evidence>
<evidence type="ECO:0000256" key="5">
    <source>
        <dbReference type="ARBA" id="ARBA00023014"/>
    </source>
</evidence>
<dbReference type="InterPro" id="IPR050377">
    <property type="entry name" value="Radical_SAM_PqqE_MftC-like"/>
</dbReference>
<dbReference type="EMBL" id="FWZU01000002">
    <property type="protein sequence ID" value="SMF02645.1"/>
    <property type="molecule type" value="Genomic_DNA"/>
</dbReference>
<dbReference type="InterPro" id="IPR029063">
    <property type="entry name" value="SAM-dependent_MTases_sf"/>
</dbReference>
<reference evidence="8" key="1">
    <citation type="submission" date="2017-04" db="EMBL/GenBank/DDBJ databases">
        <authorList>
            <person name="Varghese N."/>
            <person name="Submissions S."/>
        </authorList>
    </citation>
    <scope>NUCLEOTIDE SEQUENCE [LARGE SCALE GENOMIC DNA]</scope>
    <source>
        <strain evidence="8">K3S</strain>
    </source>
</reference>
<dbReference type="SUPFAM" id="SSF102114">
    <property type="entry name" value="Radical SAM enzymes"/>
    <property type="match status" value="1"/>
</dbReference>
<evidence type="ECO:0000313" key="7">
    <source>
        <dbReference type="EMBL" id="SMF02645.1"/>
    </source>
</evidence>
<dbReference type="AlphaFoldDB" id="A0A1X7CT68"/>
<dbReference type="STRING" id="1519643.SAMN06295933_1227"/>
<dbReference type="InterPro" id="IPR007197">
    <property type="entry name" value="rSAM"/>
</dbReference>
<dbReference type="Proteomes" id="UP000192906">
    <property type="component" value="Unassembled WGS sequence"/>
</dbReference>
<dbReference type="InterPro" id="IPR013785">
    <property type="entry name" value="Aldolase_TIM"/>
</dbReference>
<dbReference type="SFLD" id="SFLDS00029">
    <property type="entry name" value="Radical_SAM"/>
    <property type="match status" value="1"/>
</dbReference>
<proteinExistence type="predicted"/>
<dbReference type="SUPFAM" id="SSF53335">
    <property type="entry name" value="S-adenosyl-L-methionine-dependent methyltransferases"/>
    <property type="match status" value="1"/>
</dbReference>
<dbReference type="PROSITE" id="PS51918">
    <property type="entry name" value="RADICAL_SAM"/>
    <property type="match status" value="1"/>
</dbReference>
<dbReference type="Pfam" id="PF18978">
    <property type="entry name" value="DUF5714"/>
    <property type="match status" value="1"/>
</dbReference>
<dbReference type="PANTHER" id="PTHR11228:SF7">
    <property type="entry name" value="PQQA PEPTIDE CYCLASE"/>
    <property type="match status" value="1"/>
</dbReference>
<dbReference type="GO" id="GO:0051536">
    <property type="term" value="F:iron-sulfur cluster binding"/>
    <property type="evidence" value="ECO:0007669"/>
    <property type="project" value="UniProtKB-KW"/>
</dbReference>
<accession>A0A1X7CT68</accession>
<dbReference type="CDD" id="cd02440">
    <property type="entry name" value="AdoMet_MTases"/>
    <property type="match status" value="1"/>
</dbReference>
<dbReference type="Gene3D" id="3.40.50.150">
    <property type="entry name" value="Vaccinia Virus protein VP39"/>
    <property type="match status" value="1"/>
</dbReference>
<feature type="domain" description="Radical SAM core" evidence="6">
    <location>
        <begin position="77"/>
        <end position="295"/>
    </location>
</feature>
<dbReference type="InterPro" id="IPR058240">
    <property type="entry name" value="rSAM_sf"/>
</dbReference>
<dbReference type="PANTHER" id="PTHR11228">
    <property type="entry name" value="RADICAL SAM DOMAIN PROTEIN"/>
    <property type="match status" value="1"/>
</dbReference>
<evidence type="ECO:0000256" key="2">
    <source>
        <dbReference type="ARBA" id="ARBA00022691"/>
    </source>
</evidence>
<dbReference type="InterPro" id="IPR043768">
    <property type="entry name" value="DUF5714"/>
</dbReference>
<evidence type="ECO:0000313" key="8">
    <source>
        <dbReference type="Proteomes" id="UP000192906"/>
    </source>
</evidence>
<keyword evidence="3" id="KW-0479">Metal-binding</keyword>
<keyword evidence="5" id="KW-0411">Iron-sulfur</keyword>
<keyword evidence="4" id="KW-0408">Iron</keyword>
<dbReference type="SFLD" id="SFLDG01067">
    <property type="entry name" value="SPASM/twitch_domain_containing"/>
    <property type="match status" value="1"/>
</dbReference>
<evidence type="ECO:0000256" key="3">
    <source>
        <dbReference type="ARBA" id="ARBA00022723"/>
    </source>
</evidence>
<protein>
    <submittedName>
        <fullName evidence="7">Radical SAM superfamily enzyme, MoaA/NifB/PqqE/SkfB family</fullName>
    </submittedName>
</protein>
<sequence length="1034" mass="112795">MPFKLTEWVRITHGNTPVYIRPESPDWFVPTKAGDELLRKLSLDENSCLSIAEEKFLMRLPDEATTTYHGRKELLQTGNLRELWFHLTNKCNISCNHCLFGSSPTISSTSELATERVLELTAQAEKLGCTLFALTGGEPLIHPGADRIITRMLEIESSHVAILSNGLNAEKFFSKHRYDFERCHLQISVDGIKDTHDEIRGQGMFAALEKSLHWLSAESIPFTLSMCVTKSNVTQMKEVIEFAAETGASNVHFMWYFVRGRGKAQRFVDSETIYTHLLEAMEASERTGVTIDNIEAIKSMIFAPCGTIHDGSTAGWESLAIGPDNKIYPSPATVGIDALGTPIDANLEESWLKSPVLTALRQTTCKDLSTPFKLLLGGGDTDHSWMHSGEFTGKDPYAKLYEKTALKLITDKAAQSTDHDSPRLLLKMGDRLDKCSDHGKVALTHTNCLLAVAGKDSLTIVKDFYTAAADTAKEDILNPACYAPELMDHIPEEFRFRGYGCGSPVMDAEIKSGEYVVDLGSGRGIECFIASKMVGPSGKVTGIDMLDPMLARSRSGKQAVAVNLGYDNMDFRKGYLESLPLEDNYASLLLSNCVLNLSGDKRKTFSEMFRVLKPGGRLTISDVVCESEPGPEIRNDDTLHGECIAGAQTIKNLVGLLDEAGFKSILMLKRFPYRVVGGHDFYSLTFSARKPSTEKMTRIMFRGPFATGQTAQGELLVPGTITEVPEEEAHQLGDQVFILDGDGNISNMMVGSSCCCPTPDSFDKPADTAVSVLPSAGHVVSMKNTTGCMVCGAELTYRTEYEKKICAFCGEEHEANSCCENNHFVCDKCHSEDGLEVLPHILISSTETDMVDLLIKIRNHPAIPMHGPEHHALVPGIIVAAYRNSGGKISDKVIETAISRGAKIAGGFCGFMGICGAAIGVGVAISAILEATPLTPDSRSTAQKGTLAALELIADIKAARCCQRDSWLALQAAAKVSKEILGLRITADKHMVCSQMDSNQECMGRYCPVILNNKGNHILLAPKLNLSVNSVKKS</sequence>
<dbReference type="GO" id="GO:0046872">
    <property type="term" value="F:metal ion binding"/>
    <property type="evidence" value="ECO:0007669"/>
    <property type="project" value="UniProtKB-KW"/>
</dbReference>
<organism evidence="7 8">
    <name type="scientific">Desulfovibrio gilichinskyi</name>
    <dbReference type="NCBI Taxonomy" id="1519643"/>
    <lineage>
        <taxon>Bacteria</taxon>
        <taxon>Pseudomonadati</taxon>
        <taxon>Thermodesulfobacteriota</taxon>
        <taxon>Desulfovibrionia</taxon>
        <taxon>Desulfovibrionales</taxon>
        <taxon>Desulfovibrionaceae</taxon>
        <taxon>Desulfovibrio</taxon>
    </lineage>
</organism>
<dbReference type="Gene3D" id="3.20.20.70">
    <property type="entry name" value="Aldolase class I"/>
    <property type="match status" value="1"/>
</dbReference>
<dbReference type="CDD" id="cd01335">
    <property type="entry name" value="Radical_SAM"/>
    <property type="match status" value="1"/>
</dbReference>
<dbReference type="Pfam" id="PF13847">
    <property type="entry name" value="Methyltransf_31"/>
    <property type="match status" value="1"/>
</dbReference>
<dbReference type="GO" id="GO:0003824">
    <property type="term" value="F:catalytic activity"/>
    <property type="evidence" value="ECO:0007669"/>
    <property type="project" value="InterPro"/>
</dbReference>
<dbReference type="OrthoDB" id="9765084at2"/>
<dbReference type="Pfam" id="PF04055">
    <property type="entry name" value="Radical_SAM"/>
    <property type="match status" value="1"/>
</dbReference>
<evidence type="ECO:0000256" key="4">
    <source>
        <dbReference type="ARBA" id="ARBA00023004"/>
    </source>
</evidence>
<keyword evidence="8" id="KW-1185">Reference proteome</keyword>
<dbReference type="RefSeq" id="WP_085099860.1">
    <property type="nucleotide sequence ID" value="NZ_FWZU01000002.1"/>
</dbReference>
<keyword evidence="2" id="KW-0949">S-adenosyl-L-methionine</keyword>